<name>A0A2K4WXR8_PSESX</name>
<dbReference type="FunFam" id="1.10.287.950:FF:000001">
    <property type="entry name" value="Methyl-accepting chemotaxis sensory transducer"/>
    <property type="match status" value="1"/>
</dbReference>
<keyword evidence="7" id="KW-1133">Transmembrane helix</keyword>
<keyword evidence="2" id="KW-1003">Cell membrane</keyword>
<dbReference type="CDD" id="cd11386">
    <property type="entry name" value="MCP_signal"/>
    <property type="match status" value="1"/>
</dbReference>
<dbReference type="Gene3D" id="1.10.287.950">
    <property type="entry name" value="Methyl-accepting chemotaxis protein"/>
    <property type="match status" value="1"/>
</dbReference>
<sequence>MSMRSFSISRRLWLILVVSVLMLFVLSATLLRQIHNDLYQAKAEKTMHVVQTASGILTYYQGLETAGSMTREAAQQQALKEIKSLRYSQSDYFWINDLRPVMIMHPTNPKLEGQDISTIKDPDGFAVFNEMVTLVKAQGAGMVNYRWPKPGASEPVKKTSYVQLFQPWGWILGSGVYVDDVAAEFKAQLWNAGIFIAGIVLVMILLLVMIVRSIVRPLRAAVGAMASIASGESDLTRTLETHGKDEITELGVHFNAFVAKLRNVVGQLQNSAVALGQASTDLGSNAGQAQKRSEQQSQQMDLVATAINEVTYGVQDVAKNAEQAANEMRDAESQAQQGQVNIDNSLRQIEHLSTTIGQAVEVMQSLASESTQIGSVLEVISSIAEQTNLLALNAAIEAARAGEQGRGFAVVADEVRLLAQRTQKSTAEIQAMIERLQKHSDAAVKVIGDSSRSSQLTIEQANQAGQSLTSISQALRNLNSLNTSIASATLQQTHVVDDINQNVTQAAQLSQSTALAAEQSTSASLHLRDLSEELNGLLKQFRV</sequence>
<evidence type="ECO:0000256" key="5">
    <source>
        <dbReference type="ARBA" id="ARBA00022519"/>
    </source>
</evidence>
<dbReference type="CDD" id="cd06225">
    <property type="entry name" value="HAMP"/>
    <property type="match status" value="1"/>
</dbReference>
<evidence type="ECO:0000256" key="3">
    <source>
        <dbReference type="ARBA" id="ARBA00022481"/>
    </source>
</evidence>
<dbReference type="EMBL" id="LT963409">
    <property type="protein sequence ID" value="SOS40689.1"/>
    <property type="molecule type" value="Genomic_DNA"/>
</dbReference>
<protein>
    <submittedName>
        <fullName evidence="11">Methyl-accepting chemotaxis protein</fullName>
    </submittedName>
</protein>
<proteinExistence type="inferred from homology"/>
<dbReference type="GO" id="GO:0007165">
    <property type="term" value="P:signal transduction"/>
    <property type="evidence" value="ECO:0007669"/>
    <property type="project" value="UniProtKB-KW"/>
</dbReference>
<dbReference type="PANTHER" id="PTHR32089">
    <property type="entry name" value="METHYL-ACCEPTING CHEMOTAXIS PROTEIN MCPB"/>
    <property type="match status" value="1"/>
</dbReference>
<dbReference type="InterPro" id="IPR004089">
    <property type="entry name" value="MCPsignal_dom"/>
</dbReference>
<comment type="similarity">
    <text evidence="10">Belongs to the methyl-accepting chemotaxis (MCP) protein family.</text>
</comment>
<dbReference type="PROSITE" id="PS50192">
    <property type="entry name" value="T_SNARE"/>
    <property type="match status" value="1"/>
</dbReference>
<dbReference type="SMART" id="SM01049">
    <property type="entry name" value="Cache_2"/>
    <property type="match status" value="1"/>
</dbReference>
<dbReference type="SMART" id="SM00304">
    <property type="entry name" value="HAMP"/>
    <property type="match status" value="1"/>
</dbReference>
<reference evidence="11 12" key="1">
    <citation type="submission" date="2017-11" db="EMBL/GenBank/DDBJ databases">
        <authorList>
            <person name="Han C.G."/>
        </authorList>
    </citation>
    <scope>NUCLEOTIDE SEQUENCE [LARGE SCALE GENOMIC DNA]</scope>
    <source>
        <strain evidence="11">CFBP3840</strain>
    </source>
</reference>
<dbReference type="SMART" id="SM00283">
    <property type="entry name" value="MA"/>
    <property type="match status" value="1"/>
</dbReference>
<dbReference type="Pfam" id="PF17200">
    <property type="entry name" value="sCache_2"/>
    <property type="match status" value="1"/>
</dbReference>
<accession>A0A2K4WXR8</accession>
<evidence type="ECO:0000256" key="10">
    <source>
        <dbReference type="ARBA" id="ARBA00029447"/>
    </source>
</evidence>
<dbReference type="GO" id="GO:0005886">
    <property type="term" value="C:plasma membrane"/>
    <property type="evidence" value="ECO:0007669"/>
    <property type="project" value="UniProtKB-SubCell"/>
</dbReference>
<dbReference type="Pfam" id="PF00015">
    <property type="entry name" value="MCPsignal"/>
    <property type="match status" value="1"/>
</dbReference>
<dbReference type="InterPro" id="IPR033480">
    <property type="entry name" value="sCache_2"/>
</dbReference>
<evidence type="ECO:0000256" key="9">
    <source>
        <dbReference type="ARBA" id="ARBA00023224"/>
    </source>
</evidence>
<keyword evidence="9" id="KW-0807">Transducer</keyword>
<evidence type="ECO:0000256" key="8">
    <source>
        <dbReference type="ARBA" id="ARBA00023136"/>
    </source>
</evidence>
<keyword evidence="5" id="KW-0997">Cell inner membrane</keyword>
<dbReference type="InterPro" id="IPR003660">
    <property type="entry name" value="HAMP_dom"/>
</dbReference>
<dbReference type="Gene3D" id="3.30.450.20">
    <property type="entry name" value="PAS domain"/>
    <property type="match status" value="1"/>
</dbReference>
<evidence type="ECO:0000256" key="6">
    <source>
        <dbReference type="ARBA" id="ARBA00022692"/>
    </source>
</evidence>
<dbReference type="PANTHER" id="PTHR32089:SF112">
    <property type="entry name" value="LYSOZYME-LIKE PROTEIN-RELATED"/>
    <property type="match status" value="1"/>
</dbReference>
<dbReference type="GO" id="GO:0006935">
    <property type="term" value="P:chemotaxis"/>
    <property type="evidence" value="ECO:0007669"/>
    <property type="project" value="UniProtKB-KW"/>
</dbReference>
<evidence type="ECO:0000313" key="12">
    <source>
        <dbReference type="Proteomes" id="UP000238095"/>
    </source>
</evidence>
<dbReference type="PRINTS" id="PR00260">
    <property type="entry name" value="CHEMTRNSDUCR"/>
</dbReference>
<dbReference type="Proteomes" id="UP000238095">
    <property type="component" value="Chromosome 1"/>
</dbReference>
<dbReference type="AlphaFoldDB" id="A0A2K4WXR8"/>
<keyword evidence="3" id="KW-0488">Methylation</keyword>
<evidence type="ECO:0000256" key="7">
    <source>
        <dbReference type="ARBA" id="ARBA00022989"/>
    </source>
</evidence>
<dbReference type="InterPro" id="IPR000727">
    <property type="entry name" value="T_SNARE_dom"/>
</dbReference>
<keyword evidence="4" id="KW-0145">Chemotaxis</keyword>
<evidence type="ECO:0000256" key="1">
    <source>
        <dbReference type="ARBA" id="ARBA00004429"/>
    </source>
</evidence>
<dbReference type="PROSITE" id="PS50111">
    <property type="entry name" value="CHEMOTAXIS_TRANSDUC_2"/>
    <property type="match status" value="1"/>
</dbReference>
<keyword evidence="6" id="KW-0812">Transmembrane</keyword>
<dbReference type="GO" id="GO:0004888">
    <property type="term" value="F:transmembrane signaling receptor activity"/>
    <property type="evidence" value="ECO:0007669"/>
    <property type="project" value="InterPro"/>
</dbReference>
<dbReference type="RefSeq" id="WP_060403554.1">
    <property type="nucleotide sequence ID" value="NZ_LT963409.1"/>
</dbReference>
<organism evidence="11 12">
    <name type="scientific">Pseudomonas syringae</name>
    <dbReference type="NCBI Taxonomy" id="317"/>
    <lineage>
        <taxon>Bacteria</taxon>
        <taxon>Pseudomonadati</taxon>
        <taxon>Pseudomonadota</taxon>
        <taxon>Gammaproteobacteria</taxon>
        <taxon>Pseudomonadales</taxon>
        <taxon>Pseudomonadaceae</taxon>
        <taxon>Pseudomonas</taxon>
    </lineage>
</organism>
<dbReference type="InterPro" id="IPR004090">
    <property type="entry name" value="Chemotax_Me-accpt_rcpt"/>
</dbReference>
<dbReference type="PROSITE" id="PS50885">
    <property type="entry name" value="HAMP"/>
    <property type="match status" value="1"/>
</dbReference>
<evidence type="ECO:0000256" key="2">
    <source>
        <dbReference type="ARBA" id="ARBA00022475"/>
    </source>
</evidence>
<dbReference type="SUPFAM" id="SSF58104">
    <property type="entry name" value="Methyl-accepting chemotaxis protein (MCP) signaling domain"/>
    <property type="match status" value="1"/>
</dbReference>
<evidence type="ECO:0000313" key="11">
    <source>
        <dbReference type="EMBL" id="SOS40689.1"/>
    </source>
</evidence>
<evidence type="ECO:0000256" key="4">
    <source>
        <dbReference type="ARBA" id="ARBA00022500"/>
    </source>
</evidence>
<keyword evidence="8" id="KW-0472">Membrane</keyword>
<dbReference type="Pfam" id="PF00672">
    <property type="entry name" value="HAMP"/>
    <property type="match status" value="1"/>
</dbReference>
<comment type="subcellular location">
    <subcellularLocation>
        <location evidence="1">Cell inner membrane</location>
        <topology evidence="1">Multi-pass membrane protein</topology>
    </subcellularLocation>
</comment>
<gene>
    <name evidence="11" type="ORF">CFBP3840_03652</name>
</gene>